<keyword evidence="3 8" id="KW-0436">Ligase</keyword>
<feature type="domain" description="Glutamyl/glutaminyl-tRNA synthetase class Ib catalytic" evidence="9">
    <location>
        <begin position="3"/>
        <end position="274"/>
    </location>
</feature>
<dbReference type="EC" id="6.1.1.17" evidence="8"/>
<dbReference type="PROSITE" id="PS00178">
    <property type="entry name" value="AA_TRNA_LIGASE_I"/>
    <property type="match status" value="1"/>
</dbReference>
<gene>
    <name evidence="8 11" type="primary">gltX</name>
    <name evidence="11" type="ORF">NJQ99_05370</name>
</gene>
<comment type="function">
    <text evidence="8">Catalyzes the attachment of glutamate to tRNA(Glu) in a two-step reaction: glutamate is first activated by ATP to form Glu-AMP and then transferred to the acceptor end of tRNA(Glu).</text>
</comment>
<dbReference type="GO" id="GO:0004818">
    <property type="term" value="F:glutamate-tRNA ligase activity"/>
    <property type="evidence" value="ECO:0007669"/>
    <property type="project" value="UniProtKB-UniRule"/>
</dbReference>
<dbReference type="SUPFAM" id="SSF48163">
    <property type="entry name" value="An anticodon-binding domain of class I aminoacyl-tRNA synthetases"/>
    <property type="match status" value="1"/>
</dbReference>
<evidence type="ECO:0000313" key="12">
    <source>
        <dbReference type="Proteomes" id="UP001055804"/>
    </source>
</evidence>
<dbReference type="EMBL" id="JAMZFT010000001">
    <property type="protein sequence ID" value="MCP1335833.1"/>
    <property type="molecule type" value="Genomic_DNA"/>
</dbReference>
<organism evidence="11 12">
    <name type="scientific">Futiania mangrovi</name>
    <dbReference type="NCBI Taxonomy" id="2959716"/>
    <lineage>
        <taxon>Bacteria</taxon>
        <taxon>Pseudomonadati</taxon>
        <taxon>Pseudomonadota</taxon>
        <taxon>Alphaproteobacteria</taxon>
        <taxon>Futianiales</taxon>
        <taxon>Futianiaceae</taxon>
        <taxon>Futiania</taxon>
    </lineage>
</organism>
<evidence type="ECO:0000313" key="11">
    <source>
        <dbReference type="EMBL" id="MCP1335833.1"/>
    </source>
</evidence>
<dbReference type="Proteomes" id="UP001055804">
    <property type="component" value="Unassembled WGS sequence"/>
</dbReference>
<dbReference type="PRINTS" id="PR00987">
    <property type="entry name" value="TRNASYNTHGLU"/>
</dbReference>
<feature type="domain" description="Aminoacyl-tRNA synthetase class I anticodon-binding" evidence="10">
    <location>
        <begin position="366"/>
        <end position="443"/>
    </location>
</feature>
<dbReference type="Pfam" id="PF19269">
    <property type="entry name" value="Anticodon_2"/>
    <property type="match status" value="1"/>
</dbReference>
<dbReference type="PANTHER" id="PTHR43311">
    <property type="entry name" value="GLUTAMATE--TRNA LIGASE"/>
    <property type="match status" value="1"/>
</dbReference>
<keyword evidence="2 8" id="KW-0963">Cytoplasm</keyword>
<dbReference type="InterPro" id="IPR014729">
    <property type="entry name" value="Rossmann-like_a/b/a_fold"/>
</dbReference>
<feature type="short sequence motif" description="'KMSKS' region" evidence="8">
    <location>
        <begin position="240"/>
        <end position="244"/>
    </location>
</feature>
<dbReference type="SUPFAM" id="SSF52374">
    <property type="entry name" value="Nucleotidylyl transferase"/>
    <property type="match status" value="1"/>
</dbReference>
<dbReference type="HAMAP" id="MF_00022">
    <property type="entry name" value="Glu_tRNA_synth_type1"/>
    <property type="match status" value="1"/>
</dbReference>
<keyword evidence="7 8" id="KW-0030">Aminoacyl-tRNA synthetase</keyword>
<dbReference type="InterPro" id="IPR020058">
    <property type="entry name" value="Glu/Gln-tRNA-synth_Ib_cat-dom"/>
</dbReference>
<dbReference type="InterPro" id="IPR000924">
    <property type="entry name" value="Glu/Gln-tRNA-synth"/>
</dbReference>
<protein>
    <recommendedName>
        <fullName evidence="8">Glutamate--tRNA ligase</fullName>
        <ecNumber evidence="8">6.1.1.17</ecNumber>
    </recommendedName>
    <alternativeName>
        <fullName evidence="8">Glutamyl-tRNA synthetase</fullName>
        <shortName evidence="8">GluRS</shortName>
    </alternativeName>
</protein>
<name>A0A9J6PBH3_9PROT</name>
<comment type="caution">
    <text evidence="8">Lacks conserved residue(s) required for the propagation of feature annotation.</text>
</comment>
<feature type="binding site" evidence="8">
    <location>
        <position position="243"/>
    </location>
    <ligand>
        <name>ATP</name>
        <dbReference type="ChEBI" id="CHEBI:30616"/>
    </ligand>
</feature>
<dbReference type="GO" id="GO:0005524">
    <property type="term" value="F:ATP binding"/>
    <property type="evidence" value="ECO:0007669"/>
    <property type="project" value="UniProtKB-UniRule"/>
</dbReference>
<dbReference type="RefSeq" id="WP_269331763.1">
    <property type="nucleotide sequence ID" value="NZ_JAMZFT010000001.1"/>
</dbReference>
<dbReference type="GO" id="GO:0006424">
    <property type="term" value="P:glutamyl-tRNA aminoacylation"/>
    <property type="evidence" value="ECO:0007669"/>
    <property type="project" value="UniProtKB-UniRule"/>
</dbReference>
<reference evidence="11" key="1">
    <citation type="submission" date="2022-06" db="EMBL/GenBank/DDBJ databases">
        <title>Isolation and Genomics of Futiania mangrovii gen. nov., sp. nov., a Rare and Metabolically-versatile member in the Class Alphaproteobacteria.</title>
        <authorList>
            <person name="Liu L."/>
            <person name="Huang W.-C."/>
            <person name="Pan J."/>
            <person name="Li J."/>
            <person name="Huang Y."/>
            <person name="Du H."/>
            <person name="Liu Y."/>
            <person name="Li M."/>
        </authorList>
    </citation>
    <scope>NUCLEOTIDE SEQUENCE</scope>
    <source>
        <strain evidence="11">FT118</strain>
    </source>
</reference>
<comment type="catalytic activity">
    <reaction evidence="8">
        <text>tRNA(Glu) + L-glutamate + ATP = L-glutamyl-tRNA(Glu) + AMP + diphosphate</text>
        <dbReference type="Rhea" id="RHEA:23540"/>
        <dbReference type="Rhea" id="RHEA-COMP:9663"/>
        <dbReference type="Rhea" id="RHEA-COMP:9680"/>
        <dbReference type="ChEBI" id="CHEBI:29985"/>
        <dbReference type="ChEBI" id="CHEBI:30616"/>
        <dbReference type="ChEBI" id="CHEBI:33019"/>
        <dbReference type="ChEBI" id="CHEBI:78442"/>
        <dbReference type="ChEBI" id="CHEBI:78520"/>
        <dbReference type="ChEBI" id="CHEBI:456215"/>
        <dbReference type="EC" id="6.1.1.17"/>
    </reaction>
</comment>
<dbReference type="Pfam" id="PF00749">
    <property type="entry name" value="tRNA-synt_1c"/>
    <property type="match status" value="1"/>
</dbReference>
<proteinExistence type="inferred from homology"/>
<comment type="caution">
    <text evidence="11">The sequence shown here is derived from an EMBL/GenBank/DDBJ whole genome shotgun (WGS) entry which is preliminary data.</text>
</comment>
<dbReference type="Gene3D" id="1.10.10.350">
    <property type="match status" value="1"/>
</dbReference>
<keyword evidence="4 8" id="KW-0547">Nucleotide-binding</keyword>
<keyword evidence="5 8" id="KW-0067">ATP-binding</keyword>
<dbReference type="InterPro" id="IPR045462">
    <property type="entry name" value="aa-tRNA-synth_I_cd-bd"/>
</dbReference>
<evidence type="ECO:0000256" key="8">
    <source>
        <dbReference type="HAMAP-Rule" id="MF_00022"/>
    </source>
</evidence>
<comment type="subcellular location">
    <subcellularLocation>
        <location evidence="8">Cytoplasm</location>
    </subcellularLocation>
</comment>
<dbReference type="Gene3D" id="3.40.50.620">
    <property type="entry name" value="HUPs"/>
    <property type="match status" value="1"/>
</dbReference>
<dbReference type="InterPro" id="IPR004527">
    <property type="entry name" value="Glu-tRNA-ligase_bac/mito"/>
</dbReference>
<dbReference type="InterPro" id="IPR008925">
    <property type="entry name" value="aa_tRNA-synth_I_cd-bd_sf"/>
</dbReference>
<dbReference type="AlphaFoldDB" id="A0A9J6PBH3"/>
<evidence type="ECO:0000256" key="6">
    <source>
        <dbReference type="ARBA" id="ARBA00022917"/>
    </source>
</evidence>
<evidence type="ECO:0000256" key="4">
    <source>
        <dbReference type="ARBA" id="ARBA00022741"/>
    </source>
</evidence>
<feature type="short sequence motif" description="'HIGH' region" evidence="8">
    <location>
        <begin position="9"/>
        <end position="19"/>
    </location>
</feature>
<comment type="subunit">
    <text evidence="8">Monomer.</text>
</comment>
<evidence type="ECO:0000256" key="7">
    <source>
        <dbReference type="ARBA" id="ARBA00023146"/>
    </source>
</evidence>
<accession>A0A9J6PBH3</accession>
<evidence type="ECO:0000256" key="2">
    <source>
        <dbReference type="ARBA" id="ARBA00022490"/>
    </source>
</evidence>
<keyword evidence="6 8" id="KW-0648">Protein biosynthesis</keyword>
<dbReference type="GO" id="GO:0000049">
    <property type="term" value="F:tRNA binding"/>
    <property type="evidence" value="ECO:0007669"/>
    <property type="project" value="InterPro"/>
</dbReference>
<evidence type="ECO:0000259" key="10">
    <source>
        <dbReference type="Pfam" id="PF19269"/>
    </source>
</evidence>
<dbReference type="InterPro" id="IPR020751">
    <property type="entry name" value="aa-tRNA-synth_I_codon-bd_sub2"/>
</dbReference>
<comment type="similarity">
    <text evidence="1 8">Belongs to the class-I aminoacyl-tRNA synthetase family. Glutamate--tRNA ligase type 1 subfamily.</text>
</comment>
<dbReference type="NCBIfam" id="TIGR00464">
    <property type="entry name" value="gltX_bact"/>
    <property type="match status" value="1"/>
</dbReference>
<dbReference type="InterPro" id="IPR049940">
    <property type="entry name" value="GluQ/Sye"/>
</dbReference>
<keyword evidence="12" id="KW-1185">Reference proteome</keyword>
<evidence type="ECO:0000256" key="5">
    <source>
        <dbReference type="ARBA" id="ARBA00022840"/>
    </source>
</evidence>
<evidence type="ECO:0000259" key="9">
    <source>
        <dbReference type="Pfam" id="PF00749"/>
    </source>
</evidence>
<evidence type="ECO:0000256" key="1">
    <source>
        <dbReference type="ARBA" id="ARBA00007894"/>
    </source>
</evidence>
<dbReference type="GO" id="GO:0005737">
    <property type="term" value="C:cytoplasm"/>
    <property type="evidence" value="ECO:0007669"/>
    <property type="project" value="UniProtKB-SubCell"/>
</dbReference>
<evidence type="ECO:0000256" key="3">
    <source>
        <dbReference type="ARBA" id="ARBA00022598"/>
    </source>
</evidence>
<sequence>MTVTVRFAPSPTGRIHVGNVRTALLNWLFARAAGGGFLLRLDDTDRERSTEEFAKGIERDLEWLGLSHDDFMRQSDRMARYDEVRDLLIAGGRLYPCYETADELERKRKRQLARGLPPVYDRAALKLTAEEKAAFEAEGRTPHWRFLLDQEATGWADMIRGDVTIDAASLSDPVLIRADGTYLYTLCSVVDDVDKKITHVIRGEDHVANTGVQIQIFRALGAAPPAFGHHPLLVNADGGPLSKRLGSLSIASMREEGVEPMALLSLLAKLGTSDAVEVRGDLATLIGEFDIGKIGRAPARFDMRELEALNAKLLSETPYAAVAERLERMGVLGGVAFWETVRENITRIDGVLDWWAVVNEPVTPQIAEEDREFLALAASLLPETPWDQETWGALTGALKAKTGRKGKALFLPLRKALTGREAGPEMHRLLPLIEQDRARARLHGRTA</sequence>
<dbReference type="PANTHER" id="PTHR43311:SF2">
    <property type="entry name" value="GLUTAMATE--TRNA LIGASE, MITOCHONDRIAL-RELATED"/>
    <property type="match status" value="1"/>
</dbReference>
<dbReference type="InterPro" id="IPR001412">
    <property type="entry name" value="aa-tRNA-synth_I_CS"/>
</dbReference>